<dbReference type="SUPFAM" id="SSF48452">
    <property type="entry name" value="TPR-like"/>
    <property type="match status" value="1"/>
</dbReference>
<dbReference type="EMBL" id="JAUSVS010000001">
    <property type="protein sequence ID" value="MDQ0462788.1"/>
    <property type="molecule type" value="Genomic_DNA"/>
</dbReference>
<organism evidence="2 3">
    <name type="scientific">Caulobacter ginsengisoli</name>
    <dbReference type="NCBI Taxonomy" id="400775"/>
    <lineage>
        <taxon>Bacteria</taxon>
        <taxon>Pseudomonadati</taxon>
        <taxon>Pseudomonadota</taxon>
        <taxon>Alphaproteobacteria</taxon>
        <taxon>Caulobacterales</taxon>
        <taxon>Caulobacteraceae</taxon>
        <taxon>Caulobacter</taxon>
    </lineage>
</organism>
<dbReference type="RefSeq" id="WP_307345624.1">
    <property type="nucleotide sequence ID" value="NZ_JAUSVS010000001.1"/>
</dbReference>
<dbReference type="Gene3D" id="1.25.40.10">
    <property type="entry name" value="Tetratricopeptide repeat domain"/>
    <property type="match status" value="1"/>
</dbReference>
<keyword evidence="1" id="KW-0802">TPR repeat</keyword>
<dbReference type="PANTHER" id="PTHR44366">
    <property type="entry name" value="UDP-N-ACETYLGLUCOSAMINE--PEPTIDE N-ACETYLGLUCOSAMINYLTRANSFERASE 110 KDA SUBUNIT"/>
    <property type="match status" value="1"/>
</dbReference>
<evidence type="ECO:0000256" key="1">
    <source>
        <dbReference type="PROSITE-ProRule" id="PRU00339"/>
    </source>
</evidence>
<dbReference type="InterPro" id="IPR012668">
    <property type="entry name" value="CHP02466"/>
</dbReference>
<protein>
    <submittedName>
        <fullName evidence="2">Uncharacterized protein (TIGR02466 family)</fullName>
    </submittedName>
</protein>
<dbReference type="Pfam" id="PF13759">
    <property type="entry name" value="2OG-FeII_Oxy_5"/>
    <property type="match status" value="1"/>
</dbReference>
<evidence type="ECO:0000313" key="3">
    <source>
        <dbReference type="Proteomes" id="UP001228905"/>
    </source>
</evidence>
<comment type="caution">
    <text evidence="2">The sequence shown here is derived from an EMBL/GenBank/DDBJ whole genome shotgun (WGS) entry which is preliminary data.</text>
</comment>
<evidence type="ECO:0000313" key="2">
    <source>
        <dbReference type="EMBL" id="MDQ0462788.1"/>
    </source>
</evidence>
<feature type="repeat" description="TPR" evidence="1">
    <location>
        <begin position="243"/>
        <end position="276"/>
    </location>
</feature>
<dbReference type="InterPro" id="IPR011990">
    <property type="entry name" value="TPR-like_helical_dom_sf"/>
</dbReference>
<dbReference type="Gene3D" id="2.60.120.620">
    <property type="entry name" value="q2cbj1_9rhob like domain"/>
    <property type="match status" value="1"/>
</dbReference>
<gene>
    <name evidence="2" type="ORF">QO010_000536</name>
</gene>
<dbReference type="PANTHER" id="PTHR44366:SF1">
    <property type="entry name" value="UDP-N-ACETYLGLUCOSAMINE--PEPTIDE N-ACETYLGLUCOSAMINYLTRANSFERASE 110 KDA SUBUNIT"/>
    <property type="match status" value="1"/>
</dbReference>
<dbReference type="InterPro" id="IPR019734">
    <property type="entry name" value="TPR_rpt"/>
</dbReference>
<dbReference type="SUPFAM" id="SSF51197">
    <property type="entry name" value="Clavaminate synthase-like"/>
    <property type="match status" value="1"/>
</dbReference>
<dbReference type="SMART" id="SM00028">
    <property type="entry name" value="TPR"/>
    <property type="match status" value="3"/>
</dbReference>
<dbReference type="PROSITE" id="PS50005">
    <property type="entry name" value="TPR"/>
    <property type="match status" value="1"/>
</dbReference>
<name>A0ABU0IL91_9CAUL</name>
<dbReference type="Pfam" id="PF14559">
    <property type="entry name" value="TPR_19"/>
    <property type="match status" value="1"/>
</dbReference>
<sequence length="499" mass="54086">MNSGQSPVQRIYDLIEKGRPKDAVALAAPMASRIDASHALRAAYAAALKAVGRTKDAYDVQRGSSRAFPNDRIAWHNLAAAAVDVDNPREAKAAAEKAFALGLDAPETWTIYGRVLIALGDTAGGQAALEKAVARAPGHAVAAVLLAKLIWMRTADADAAVAPLRNGINSPGADLSMVLVEAKILEAAGRTGEASDLLEGWTQGYPNDAMLARATGQARMERGELPGAEWMMRRAVSLDPRLTAAYVGLASVLMAQGKAEEALAAAKAAAEIDPGDQSTWGWIATAARALDLPQHRELYDYDAFVRPYRIETPEGWPSLEAYLADLDAALSRIHTMRAAPSDQTLRAGIQTIDDLAQSQDPAIKAFFRAIDKPIRAYMAEMGQGNDPLRSRNTGQYRISDIWSVLLREQGFHVDHFHPRGWISSAFYVSLPPIVDDGKHEGWIEFGQPPFAVQPPQPPERFVRPEPGTLVLFPSYMWHGTVPFEGSDRRLTIAFDAVPA</sequence>
<dbReference type="Proteomes" id="UP001228905">
    <property type="component" value="Unassembled WGS sequence"/>
</dbReference>
<proteinExistence type="predicted"/>
<accession>A0ABU0IL91</accession>
<keyword evidence="3" id="KW-1185">Reference proteome</keyword>
<dbReference type="InterPro" id="IPR037919">
    <property type="entry name" value="OGT"/>
</dbReference>
<reference evidence="2 3" key="1">
    <citation type="submission" date="2023-07" db="EMBL/GenBank/DDBJ databases">
        <title>Genomic Encyclopedia of Type Strains, Phase IV (KMG-IV): sequencing the most valuable type-strain genomes for metagenomic binning, comparative biology and taxonomic classification.</title>
        <authorList>
            <person name="Goeker M."/>
        </authorList>
    </citation>
    <scope>NUCLEOTIDE SEQUENCE [LARGE SCALE GENOMIC DNA]</scope>
    <source>
        <strain evidence="2 3">DSM 18695</strain>
    </source>
</reference>